<gene>
    <name evidence="1" type="ORF">DB43_DI00050</name>
</gene>
<dbReference type="Proteomes" id="UP000031307">
    <property type="component" value="Unassembled WGS sequence"/>
</dbReference>
<evidence type="ECO:0000313" key="2">
    <source>
        <dbReference type="Proteomes" id="UP000031307"/>
    </source>
</evidence>
<comment type="caution">
    <text evidence="1">The sequence shown here is derived from an EMBL/GenBank/DDBJ whole genome shotgun (WGS) entry which is preliminary data.</text>
</comment>
<dbReference type="EMBL" id="JSAM01000003">
    <property type="protein sequence ID" value="KIA78774.1"/>
    <property type="molecule type" value="Genomic_DNA"/>
</dbReference>
<protein>
    <submittedName>
        <fullName evidence="1">Uncharacterized protein</fullName>
    </submittedName>
</protein>
<accession>A0A0C1ERP1</accession>
<evidence type="ECO:0000313" key="1">
    <source>
        <dbReference type="EMBL" id="KIA78774.1"/>
    </source>
</evidence>
<sequence length="61" mass="7379">MLKKRKDLFNMPFFHHQLLTLLHCFSTTFLLEMISQIDFIIDEQAIPAHNFMREPNFQNII</sequence>
<dbReference type="AlphaFoldDB" id="A0A0C1ERP1"/>
<reference evidence="1 2" key="1">
    <citation type="journal article" date="2014" name="Mol. Biol. Evol.">
        <title>Massive expansion of Ubiquitination-related gene families within the Chlamydiae.</title>
        <authorList>
            <person name="Domman D."/>
            <person name="Collingro A."/>
            <person name="Lagkouvardos I."/>
            <person name="Gehre L."/>
            <person name="Weinmaier T."/>
            <person name="Rattei T."/>
            <person name="Subtil A."/>
            <person name="Horn M."/>
        </authorList>
    </citation>
    <scope>NUCLEOTIDE SEQUENCE [LARGE SCALE GENOMIC DNA]</scope>
    <source>
        <strain evidence="1 2">OEW1</strain>
    </source>
</reference>
<proteinExistence type="predicted"/>
<name>A0A0C1ERP1_9BACT</name>
<organism evidence="1 2">
    <name type="scientific">Parachlamydia acanthamoebae</name>
    <dbReference type="NCBI Taxonomy" id="83552"/>
    <lineage>
        <taxon>Bacteria</taxon>
        <taxon>Pseudomonadati</taxon>
        <taxon>Chlamydiota</taxon>
        <taxon>Chlamydiia</taxon>
        <taxon>Parachlamydiales</taxon>
        <taxon>Parachlamydiaceae</taxon>
        <taxon>Parachlamydia</taxon>
    </lineage>
</organism>